<evidence type="ECO:0000313" key="2">
    <source>
        <dbReference type="Proteomes" id="UP000012160"/>
    </source>
</evidence>
<dbReference type="AlphaFoldDB" id="M6UQF8"/>
<comment type="caution">
    <text evidence="1">The sequence shown here is derived from an EMBL/GenBank/DDBJ whole genome shotgun (WGS) entry which is preliminary data.</text>
</comment>
<name>M6UQF8_9LEPT</name>
<protein>
    <submittedName>
        <fullName evidence="1">Uncharacterized protein</fullName>
    </submittedName>
</protein>
<gene>
    <name evidence="1" type="ORF">LEP1GSC187_2025</name>
</gene>
<reference evidence="1 2" key="1">
    <citation type="submission" date="2013-01" db="EMBL/GenBank/DDBJ databases">
        <authorList>
            <person name="Harkins D.M."/>
            <person name="Durkin A.S."/>
            <person name="Brinkac L.M."/>
            <person name="Haft D.H."/>
            <person name="Selengut J.D."/>
            <person name="Sanka R."/>
            <person name="DePew J."/>
            <person name="Purushe J."/>
            <person name="Matthias M.A."/>
            <person name="Vinetz J.M."/>
            <person name="Sutton G.G."/>
            <person name="Nierman W.C."/>
            <person name="Fouts D.E."/>
        </authorList>
    </citation>
    <scope>NUCLEOTIDE SEQUENCE [LARGE SCALE GENOMIC DNA]</scope>
    <source>
        <strain evidence="1 2">ZUN179</strain>
    </source>
</reference>
<evidence type="ECO:0000313" key="1">
    <source>
        <dbReference type="EMBL" id="EMO46835.1"/>
    </source>
</evidence>
<dbReference type="EMBL" id="AHOQ02000016">
    <property type="protein sequence ID" value="EMO46835.1"/>
    <property type="molecule type" value="Genomic_DNA"/>
</dbReference>
<dbReference type="Proteomes" id="UP000012160">
    <property type="component" value="Unassembled WGS sequence"/>
</dbReference>
<accession>M6UQF8</accession>
<organism evidence="1 2">
    <name type="scientific">Leptospira santarosai str. ZUN179</name>
    <dbReference type="NCBI Taxonomy" id="1049985"/>
    <lineage>
        <taxon>Bacteria</taxon>
        <taxon>Pseudomonadati</taxon>
        <taxon>Spirochaetota</taxon>
        <taxon>Spirochaetia</taxon>
        <taxon>Leptospirales</taxon>
        <taxon>Leptospiraceae</taxon>
        <taxon>Leptospira</taxon>
    </lineage>
</organism>
<sequence>MKGAVENCLAKKGKQIEFVYKKFYENHLNFSINCKYLSLR</sequence>
<proteinExistence type="predicted"/>